<evidence type="ECO:0000256" key="10">
    <source>
        <dbReference type="ARBA" id="ARBA00030308"/>
    </source>
</evidence>
<feature type="binding site" evidence="13">
    <location>
        <position position="114"/>
    </location>
    <ligand>
        <name>Mg(2+)</name>
        <dbReference type="ChEBI" id="CHEBI:18420"/>
        <label>1</label>
    </ligand>
</feature>
<reference evidence="15 16" key="1">
    <citation type="submission" date="2017-07" db="EMBL/GenBank/DDBJ databases">
        <title>Niveispirillum cyanobacteriorum sp. nov., isolated from cyanobacterial aggregates in a eutrophic lake.</title>
        <authorList>
            <person name="Cai H."/>
        </authorList>
    </citation>
    <scope>NUCLEOTIDE SEQUENCE [LARGE SCALE GENOMIC DNA]</scope>
    <source>
        <strain evidence="16">TH1-14</strain>
    </source>
</reference>
<accession>A0A255YUJ1</accession>
<evidence type="ECO:0000256" key="7">
    <source>
        <dbReference type="ARBA" id="ARBA00022842"/>
    </source>
</evidence>
<organism evidence="15 16">
    <name type="scientific">Niveispirillum lacus</name>
    <dbReference type="NCBI Taxonomy" id="1981099"/>
    <lineage>
        <taxon>Bacteria</taxon>
        <taxon>Pseudomonadati</taxon>
        <taxon>Pseudomonadota</taxon>
        <taxon>Alphaproteobacteria</taxon>
        <taxon>Rhodospirillales</taxon>
        <taxon>Azospirillaceae</taxon>
        <taxon>Niveispirillum</taxon>
    </lineage>
</organism>
<dbReference type="GO" id="GO:0019144">
    <property type="term" value="F:ADP-sugar diphosphatase activity"/>
    <property type="evidence" value="ECO:0007669"/>
    <property type="project" value="TreeGrafter"/>
</dbReference>
<keyword evidence="6" id="KW-0378">Hydrolase</keyword>
<evidence type="ECO:0000256" key="6">
    <source>
        <dbReference type="ARBA" id="ARBA00022801"/>
    </source>
</evidence>
<comment type="catalytic activity">
    <reaction evidence="12">
        <text>ADP-D-ribose + H2O = D-ribose 5-phosphate + AMP + 2 H(+)</text>
        <dbReference type="Rhea" id="RHEA:10412"/>
        <dbReference type="ChEBI" id="CHEBI:15377"/>
        <dbReference type="ChEBI" id="CHEBI:15378"/>
        <dbReference type="ChEBI" id="CHEBI:57967"/>
        <dbReference type="ChEBI" id="CHEBI:78346"/>
        <dbReference type="ChEBI" id="CHEBI:456215"/>
        <dbReference type="EC" id="3.6.1.13"/>
    </reaction>
</comment>
<comment type="caution">
    <text evidence="15">The sequence shown here is derived from an EMBL/GenBank/DDBJ whole genome shotgun (WGS) entry which is preliminary data.</text>
</comment>
<comment type="function">
    <text evidence="8">Acts on ADP-mannose and ADP-glucose as well as ADP-ribose. Prevents glycogen biosynthesis. The reaction catalyzed by this enzyme is a limiting step of the gluconeogenic process.</text>
</comment>
<dbReference type="PROSITE" id="PS00893">
    <property type="entry name" value="NUDIX_BOX"/>
    <property type="match status" value="1"/>
</dbReference>
<dbReference type="GO" id="GO:0005829">
    <property type="term" value="C:cytosol"/>
    <property type="evidence" value="ECO:0007669"/>
    <property type="project" value="TreeGrafter"/>
</dbReference>
<keyword evidence="5 13" id="KW-0479">Metal-binding</keyword>
<evidence type="ECO:0000313" key="15">
    <source>
        <dbReference type="EMBL" id="OYQ32897.1"/>
    </source>
</evidence>
<dbReference type="AlphaFoldDB" id="A0A255YUJ1"/>
<dbReference type="InterPro" id="IPR000086">
    <property type="entry name" value="NUDIX_hydrolase_dom"/>
</dbReference>
<feature type="binding site" evidence="13">
    <location>
        <position position="98"/>
    </location>
    <ligand>
        <name>Mg(2+)</name>
        <dbReference type="ChEBI" id="CHEBI:18420"/>
        <label>1</label>
    </ligand>
</feature>
<dbReference type="EMBL" id="NOXU01000031">
    <property type="protein sequence ID" value="OYQ32897.1"/>
    <property type="molecule type" value="Genomic_DNA"/>
</dbReference>
<feature type="binding site" evidence="13">
    <location>
        <position position="166"/>
    </location>
    <ligand>
        <name>Mg(2+)</name>
        <dbReference type="ChEBI" id="CHEBI:18420"/>
        <label>1</label>
    </ligand>
</feature>
<comment type="cofactor">
    <cofactor evidence="1 13">
        <name>Mg(2+)</name>
        <dbReference type="ChEBI" id="CHEBI:18420"/>
    </cofactor>
</comment>
<dbReference type="CDD" id="cd24155">
    <property type="entry name" value="NUDIX_ADPRase"/>
    <property type="match status" value="1"/>
</dbReference>
<dbReference type="NCBIfam" id="TIGR00052">
    <property type="entry name" value="nudix-type nucleoside diphosphatase, YffH/AdpP family"/>
    <property type="match status" value="1"/>
</dbReference>
<dbReference type="InterPro" id="IPR020084">
    <property type="entry name" value="NUDIX_hydrolase_CS"/>
</dbReference>
<evidence type="ECO:0000256" key="3">
    <source>
        <dbReference type="ARBA" id="ARBA00012453"/>
    </source>
</evidence>
<evidence type="ECO:0000256" key="5">
    <source>
        <dbReference type="ARBA" id="ARBA00022723"/>
    </source>
</evidence>
<evidence type="ECO:0000256" key="12">
    <source>
        <dbReference type="ARBA" id="ARBA00049546"/>
    </source>
</evidence>
<dbReference type="Proteomes" id="UP000216998">
    <property type="component" value="Unassembled WGS sequence"/>
</dbReference>
<dbReference type="GO" id="GO:0006753">
    <property type="term" value="P:nucleoside phosphate metabolic process"/>
    <property type="evidence" value="ECO:0007669"/>
    <property type="project" value="TreeGrafter"/>
</dbReference>
<dbReference type="GO" id="GO:0047631">
    <property type="term" value="F:ADP-ribose diphosphatase activity"/>
    <property type="evidence" value="ECO:0007669"/>
    <property type="project" value="UniProtKB-EC"/>
</dbReference>
<evidence type="ECO:0000256" key="2">
    <source>
        <dbReference type="ARBA" id="ARBA00007482"/>
    </source>
</evidence>
<comment type="similarity">
    <text evidence="2">Belongs to the Nudix hydrolase family. NudF subfamily.</text>
</comment>
<keyword evidence="16" id="KW-1185">Reference proteome</keyword>
<evidence type="ECO:0000256" key="1">
    <source>
        <dbReference type="ARBA" id="ARBA00001946"/>
    </source>
</evidence>
<evidence type="ECO:0000313" key="16">
    <source>
        <dbReference type="Proteomes" id="UP000216998"/>
    </source>
</evidence>
<gene>
    <name evidence="15" type="ORF">CHU95_19380</name>
</gene>
<dbReference type="GO" id="GO:0019693">
    <property type="term" value="P:ribose phosphate metabolic process"/>
    <property type="evidence" value="ECO:0007669"/>
    <property type="project" value="TreeGrafter"/>
</dbReference>
<evidence type="ECO:0000256" key="13">
    <source>
        <dbReference type="PIRSR" id="PIRSR604385-2"/>
    </source>
</evidence>
<keyword evidence="7 13" id="KW-0460">Magnesium</keyword>
<dbReference type="EC" id="3.6.1.13" evidence="3"/>
<dbReference type="PANTHER" id="PTHR11839:SF5">
    <property type="entry name" value="ADP-RIBOSE PYROPHOSPHATASE"/>
    <property type="match status" value="1"/>
</dbReference>
<dbReference type="InterPro" id="IPR004385">
    <property type="entry name" value="NDP_pyrophosphatase"/>
</dbReference>
<dbReference type="InterPro" id="IPR015797">
    <property type="entry name" value="NUDIX_hydrolase-like_dom_sf"/>
</dbReference>
<protein>
    <recommendedName>
        <fullName evidence="4">ADP-ribose pyrophosphatase</fullName>
        <ecNumber evidence="3">3.6.1.13</ecNumber>
    </recommendedName>
    <alternativeName>
        <fullName evidence="9">ADP-ribose diphosphatase</fullName>
    </alternativeName>
    <alternativeName>
        <fullName evidence="11">ADP-ribose phosphohydrolase</fullName>
    </alternativeName>
    <alternativeName>
        <fullName evidence="10">Adenosine diphosphoribose pyrophosphatase</fullName>
    </alternativeName>
</protein>
<dbReference type="Pfam" id="PF00293">
    <property type="entry name" value="NUDIX"/>
    <property type="match status" value="1"/>
</dbReference>
<evidence type="ECO:0000256" key="8">
    <source>
        <dbReference type="ARBA" id="ARBA00025164"/>
    </source>
</evidence>
<feature type="domain" description="Nudix hydrolase" evidence="14">
    <location>
        <begin position="57"/>
        <end position="200"/>
    </location>
</feature>
<dbReference type="RefSeq" id="WP_094457930.1">
    <property type="nucleotide sequence ID" value="NZ_NOXU01000031.1"/>
</dbReference>
<feature type="binding site" evidence="13">
    <location>
        <position position="118"/>
    </location>
    <ligand>
        <name>Mg(2+)</name>
        <dbReference type="ChEBI" id="CHEBI:18420"/>
        <label>1</label>
    </ligand>
</feature>
<evidence type="ECO:0000256" key="9">
    <source>
        <dbReference type="ARBA" id="ARBA00030162"/>
    </source>
</evidence>
<evidence type="ECO:0000256" key="4">
    <source>
        <dbReference type="ARBA" id="ARBA00013297"/>
    </source>
</evidence>
<evidence type="ECO:0000256" key="11">
    <source>
        <dbReference type="ARBA" id="ARBA00033056"/>
    </source>
</evidence>
<sequence>MRLPIHPPLPGQNSPSQVEVVQHNVRHQGFMKFSVMTLRHERFAGGMTPVIERDICHRGYAVAIVLYDPQADMLVMVEQFRIGAFAAGVNPWMLEFVAGMVKPGEDPAEVAIREAAEEAGCMPRDVRRVYTMMPSPGGCTEVVEIFFGVVDSTGVGGIHGLEDEVEDIRVHLVPAETAIALLDGDRVPSGFTLLGLSWFARHRDRMRADYGVV</sequence>
<dbReference type="PANTHER" id="PTHR11839">
    <property type="entry name" value="UDP/ADP-SUGAR PYROPHOSPHATASE"/>
    <property type="match status" value="1"/>
</dbReference>
<dbReference type="GO" id="GO:0046872">
    <property type="term" value="F:metal ion binding"/>
    <property type="evidence" value="ECO:0007669"/>
    <property type="project" value="UniProtKB-KW"/>
</dbReference>
<name>A0A255YUJ1_9PROT</name>
<dbReference type="OrthoDB" id="5292471at2"/>
<dbReference type="SUPFAM" id="SSF55811">
    <property type="entry name" value="Nudix"/>
    <property type="match status" value="1"/>
</dbReference>
<evidence type="ECO:0000259" key="14">
    <source>
        <dbReference type="PROSITE" id="PS51462"/>
    </source>
</evidence>
<dbReference type="PROSITE" id="PS51462">
    <property type="entry name" value="NUDIX"/>
    <property type="match status" value="1"/>
</dbReference>
<proteinExistence type="inferred from homology"/>
<dbReference type="Gene3D" id="3.90.79.10">
    <property type="entry name" value="Nucleoside Triphosphate Pyrophosphohydrolase"/>
    <property type="match status" value="1"/>
</dbReference>